<dbReference type="PANTHER" id="PTHR11271">
    <property type="entry name" value="GUANINE DEAMINASE"/>
    <property type="match status" value="1"/>
</dbReference>
<comment type="catalytic activity">
    <reaction evidence="8">
        <text>guanine + H2O + H(+) = xanthine + NH4(+)</text>
        <dbReference type="Rhea" id="RHEA:14665"/>
        <dbReference type="ChEBI" id="CHEBI:15377"/>
        <dbReference type="ChEBI" id="CHEBI:15378"/>
        <dbReference type="ChEBI" id="CHEBI:16235"/>
        <dbReference type="ChEBI" id="CHEBI:17712"/>
        <dbReference type="ChEBI" id="CHEBI:28938"/>
        <dbReference type="EC" id="3.5.4.3"/>
    </reaction>
</comment>
<keyword evidence="5" id="KW-0479">Metal-binding</keyword>
<feature type="domain" description="Amidohydrolase-related" evidence="12">
    <location>
        <begin position="71"/>
        <end position="446"/>
    </location>
</feature>
<evidence type="ECO:0000256" key="2">
    <source>
        <dbReference type="ARBA" id="ARBA00004984"/>
    </source>
</evidence>
<dbReference type="EC" id="3.5.4.3" evidence="4"/>
<evidence type="ECO:0000256" key="8">
    <source>
        <dbReference type="ARBA" id="ARBA00051148"/>
    </source>
</evidence>
<dbReference type="GO" id="GO:0008270">
    <property type="term" value="F:zinc ion binding"/>
    <property type="evidence" value="ECO:0007669"/>
    <property type="project" value="TreeGrafter"/>
</dbReference>
<comment type="caution">
    <text evidence="13">The sequence shown here is derived from an EMBL/GenBank/DDBJ whole genome shotgun (WGS) entry which is preliminary data.</text>
</comment>
<gene>
    <name evidence="13" type="ORF">FE257_011732</name>
</gene>
<proteinExistence type="inferred from homology"/>
<dbReference type="GO" id="GO:0008892">
    <property type="term" value="F:guanine deaminase activity"/>
    <property type="evidence" value="ECO:0007669"/>
    <property type="project" value="UniProtKB-EC"/>
</dbReference>
<comment type="pathway">
    <text evidence="2">Purine metabolism; guanine degradation; xanthine from guanine: step 1/1.</text>
</comment>
<dbReference type="Proteomes" id="UP001194746">
    <property type="component" value="Unassembled WGS sequence"/>
</dbReference>
<dbReference type="Pfam" id="PF01979">
    <property type="entry name" value="Amidohydro_1"/>
    <property type="match status" value="1"/>
</dbReference>
<dbReference type="InterPro" id="IPR006680">
    <property type="entry name" value="Amidohydro-rel"/>
</dbReference>
<dbReference type="InterPro" id="IPR051607">
    <property type="entry name" value="Metallo-dep_hydrolases"/>
</dbReference>
<organism evidence="13 14">
    <name type="scientific">Aspergillus nanangensis</name>
    <dbReference type="NCBI Taxonomy" id="2582783"/>
    <lineage>
        <taxon>Eukaryota</taxon>
        <taxon>Fungi</taxon>
        <taxon>Dikarya</taxon>
        <taxon>Ascomycota</taxon>
        <taxon>Pezizomycotina</taxon>
        <taxon>Eurotiomycetes</taxon>
        <taxon>Eurotiomycetidae</taxon>
        <taxon>Eurotiales</taxon>
        <taxon>Aspergillaceae</taxon>
        <taxon>Aspergillus</taxon>
        <taxon>Aspergillus subgen. Circumdati</taxon>
    </lineage>
</organism>
<dbReference type="GO" id="GO:0005829">
    <property type="term" value="C:cytosol"/>
    <property type="evidence" value="ECO:0007669"/>
    <property type="project" value="TreeGrafter"/>
</dbReference>
<evidence type="ECO:0000313" key="14">
    <source>
        <dbReference type="Proteomes" id="UP001194746"/>
    </source>
</evidence>
<keyword evidence="7" id="KW-0862">Zinc</keyword>
<comment type="cofactor">
    <cofactor evidence="1">
        <name>Zn(2+)</name>
        <dbReference type="ChEBI" id="CHEBI:29105"/>
    </cofactor>
</comment>
<comment type="function">
    <text evidence="9">Catalyzes the hydrolytic deamination of guanine, producing xanthine and ammonia.</text>
</comment>
<dbReference type="InterPro" id="IPR011059">
    <property type="entry name" value="Metal-dep_hydrolase_composite"/>
</dbReference>
<dbReference type="Gene3D" id="3.20.20.140">
    <property type="entry name" value="Metal-dependent hydrolases"/>
    <property type="match status" value="1"/>
</dbReference>
<dbReference type="PANTHER" id="PTHR11271:SF49">
    <property type="entry name" value="GUANINE DEAMINASE"/>
    <property type="match status" value="1"/>
</dbReference>
<evidence type="ECO:0000259" key="12">
    <source>
        <dbReference type="Pfam" id="PF01979"/>
    </source>
</evidence>
<keyword evidence="6" id="KW-0378">Hydrolase</keyword>
<evidence type="ECO:0000256" key="4">
    <source>
        <dbReference type="ARBA" id="ARBA00012781"/>
    </source>
</evidence>
<evidence type="ECO:0000256" key="1">
    <source>
        <dbReference type="ARBA" id="ARBA00001947"/>
    </source>
</evidence>
<evidence type="ECO:0000256" key="6">
    <source>
        <dbReference type="ARBA" id="ARBA00022801"/>
    </source>
</evidence>
<comment type="similarity">
    <text evidence="3">Belongs to the metallo-dependent hydrolases superfamily. ATZ/TRZ family.</text>
</comment>
<evidence type="ECO:0000256" key="5">
    <source>
        <dbReference type="ARBA" id="ARBA00022723"/>
    </source>
</evidence>
<keyword evidence="14" id="KW-1185">Reference proteome</keyword>
<evidence type="ECO:0000256" key="10">
    <source>
        <dbReference type="ARBA" id="ARBA00069860"/>
    </source>
</evidence>
<evidence type="ECO:0000256" key="9">
    <source>
        <dbReference type="ARBA" id="ARBA00056079"/>
    </source>
</evidence>
<dbReference type="SUPFAM" id="SSF51556">
    <property type="entry name" value="Metallo-dependent hydrolases"/>
    <property type="match status" value="1"/>
</dbReference>
<accession>A0AAD4CVN6</accession>
<dbReference type="AlphaFoldDB" id="A0AAD4CVN6"/>
<dbReference type="InterPro" id="IPR032466">
    <property type="entry name" value="Metal_Hydrolase"/>
</dbReference>
<reference evidence="13" key="1">
    <citation type="journal article" date="2019" name="Beilstein J. Org. Chem.">
        <title>Nanangenines: drimane sesquiterpenoids as the dominant metabolite cohort of a novel Australian fungus, Aspergillus nanangensis.</title>
        <authorList>
            <person name="Lacey H.J."/>
            <person name="Gilchrist C.L.M."/>
            <person name="Crombie A."/>
            <person name="Kalaitzis J.A."/>
            <person name="Vuong D."/>
            <person name="Rutledge P.J."/>
            <person name="Turner P."/>
            <person name="Pitt J.I."/>
            <person name="Lacey E."/>
            <person name="Chooi Y.H."/>
            <person name="Piggott A.M."/>
        </authorList>
    </citation>
    <scope>NUCLEOTIDE SEQUENCE</scope>
    <source>
        <strain evidence="13">MST-FP2251</strain>
    </source>
</reference>
<evidence type="ECO:0000256" key="3">
    <source>
        <dbReference type="ARBA" id="ARBA00006745"/>
    </source>
</evidence>
<evidence type="ECO:0000256" key="11">
    <source>
        <dbReference type="ARBA" id="ARBA00083147"/>
    </source>
</evidence>
<name>A0AAD4CVN6_ASPNN</name>
<dbReference type="EMBL" id="VCAU01000008">
    <property type="protein sequence ID" value="KAF9893302.1"/>
    <property type="molecule type" value="Genomic_DNA"/>
</dbReference>
<dbReference type="Gene3D" id="2.30.40.10">
    <property type="entry name" value="Urease, subunit C, domain 1"/>
    <property type="match status" value="1"/>
</dbReference>
<protein>
    <recommendedName>
        <fullName evidence="10">Probable guanine deaminase</fullName>
        <ecNumber evidence="4">3.5.4.3</ecNumber>
    </recommendedName>
    <alternativeName>
        <fullName evidence="11">Guanine aminohydrolase</fullName>
    </alternativeName>
</protein>
<evidence type="ECO:0000256" key="7">
    <source>
        <dbReference type="ARBA" id="ARBA00022833"/>
    </source>
</evidence>
<sequence>MAPQSFFGTLIHSLSPTTVEYLPQTLLIIDEDGRIAALHPLISASAIPSLLTSSNYTPSTCPLTTLSPTEFLIPGFIDTHTHAPQWAQRGVGRGLPLLTWLSDLTFANEARCHDADYAQTLFHSCITGGLKQGITTACYYSSLHAPATLILAKTCLALGQRALLGKCNMDRNAASWYQDESAASSLADTHTVISEVQALDQNTGLVTPVITPRFAICCTPALLAGLGDLARKHPAVPIQTHFNESRGEVDFTRSLFPEYADETALYEAFGLLGERSILAHAIYLSEGEMERVQRLGCGIAHCPVANTTMDAFMVAPVREYLRRGMKVGLGTDCGGGYSSSMLETMRAAFVVSVARESETQGRDEALSVAEGFYMATVGGARVCGLEGKVGRFAVGMEFDALVVSAGIDGVMAPVQSQDALQTVFEKFLMTGDDRNIVRVFVKGREVKGGSVSRDFGFVL</sequence>
<reference evidence="13" key="2">
    <citation type="submission" date="2020-02" db="EMBL/GenBank/DDBJ databases">
        <authorList>
            <person name="Gilchrist C.L.M."/>
            <person name="Chooi Y.-H."/>
        </authorList>
    </citation>
    <scope>NUCLEOTIDE SEQUENCE</scope>
    <source>
        <strain evidence="13">MST-FP2251</strain>
    </source>
</reference>
<dbReference type="GO" id="GO:0046098">
    <property type="term" value="P:guanine metabolic process"/>
    <property type="evidence" value="ECO:0007669"/>
    <property type="project" value="TreeGrafter"/>
</dbReference>
<dbReference type="FunFam" id="3.20.20.140:FF:000022">
    <property type="entry name" value="Guanine deaminase"/>
    <property type="match status" value="1"/>
</dbReference>
<evidence type="ECO:0000313" key="13">
    <source>
        <dbReference type="EMBL" id="KAF9893302.1"/>
    </source>
</evidence>